<protein>
    <submittedName>
        <fullName evidence="6">Holin</fullName>
    </submittedName>
</protein>
<gene>
    <name evidence="6" type="ORF">BEI63_30625</name>
</gene>
<dbReference type="Proteomes" id="UP000094869">
    <property type="component" value="Unassembled WGS sequence"/>
</dbReference>
<keyword evidence="3 5" id="KW-1133">Transmembrane helix</keyword>
<evidence type="ECO:0000313" key="7">
    <source>
        <dbReference type="Proteomes" id="UP000094869"/>
    </source>
</evidence>
<evidence type="ECO:0000256" key="3">
    <source>
        <dbReference type="ARBA" id="ARBA00022989"/>
    </source>
</evidence>
<evidence type="ECO:0000256" key="4">
    <source>
        <dbReference type="ARBA" id="ARBA00023136"/>
    </source>
</evidence>
<dbReference type="EMBL" id="MEHD01000054">
    <property type="protein sequence ID" value="ODR45095.1"/>
    <property type="molecule type" value="Genomic_DNA"/>
</dbReference>
<feature type="transmembrane region" description="Helical" evidence="5">
    <location>
        <begin position="71"/>
        <end position="90"/>
    </location>
</feature>
<evidence type="ECO:0000256" key="2">
    <source>
        <dbReference type="ARBA" id="ARBA00022692"/>
    </source>
</evidence>
<dbReference type="RefSeq" id="WP_069408927.1">
    <property type="nucleotide sequence ID" value="NZ_MEHD01000054.1"/>
</dbReference>
<name>A0ABX3A7J3_9FIRM</name>
<sequence length="166" mass="18480">MTNYAQGFMDKYNAIAGAAVAILTAVFGIYWYVFAAFLLLNVIDWLTGWYKSHKKKEESSKTGLIGIVKKLGYWAIILVAFIISGVFVHLGNDVLGINLAFLTMIGWWVVAMLIVNEARSILENLVECGYNVPHVLVKGLAVTEKIMNAKQEGEFGNDSTENQKRD</sequence>
<keyword evidence="2 5" id="KW-0812">Transmembrane</keyword>
<reference evidence="6 7" key="1">
    <citation type="submission" date="2016-08" db="EMBL/GenBank/DDBJ databases">
        <title>Characterization of Isolates of Eisenbergiella tayi Derived from Blood Cultures, Using Whole Genome Sequencing.</title>
        <authorList>
            <person name="Bernier A.-M."/>
            <person name="Burdz T."/>
            <person name="Wiebe D."/>
            <person name="Bernard K."/>
        </authorList>
    </citation>
    <scope>NUCLEOTIDE SEQUENCE [LARGE SCALE GENOMIC DNA]</scope>
    <source>
        <strain evidence="6 7">NML120146</strain>
    </source>
</reference>
<evidence type="ECO:0000256" key="5">
    <source>
        <dbReference type="SAM" id="Phobius"/>
    </source>
</evidence>
<accession>A0ABX3A7J3</accession>
<feature type="transmembrane region" description="Helical" evidence="5">
    <location>
        <begin position="96"/>
        <end position="115"/>
    </location>
</feature>
<dbReference type="InterPro" id="IPR006480">
    <property type="entry name" value="Phage_holin_4_1"/>
</dbReference>
<evidence type="ECO:0000313" key="6">
    <source>
        <dbReference type="EMBL" id="ODR45095.1"/>
    </source>
</evidence>
<feature type="transmembrane region" description="Helical" evidence="5">
    <location>
        <begin position="29"/>
        <end position="50"/>
    </location>
</feature>
<evidence type="ECO:0000256" key="1">
    <source>
        <dbReference type="ARBA" id="ARBA00004141"/>
    </source>
</evidence>
<proteinExistence type="predicted"/>
<comment type="subcellular location">
    <subcellularLocation>
        <location evidence="1">Membrane</location>
        <topology evidence="1">Multi-pass membrane protein</topology>
    </subcellularLocation>
</comment>
<dbReference type="Pfam" id="PF05105">
    <property type="entry name" value="Phage_holin_4_1"/>
    <property type="match status" value="1"/>
</dbReference>
<keyword evidence="7" id="KW-1185">Reference proteome</keyword>
<keyword evidence="4 5" id="KW-0472">Membrane</keyword>
<comment type="caution">
    <text evidence="6">The sequence shown here is derived from an EMBL/GenBank/DDBJ whole genome shotgun (WGS) entry which is preliminary data.</text>
</comment>
<dbReference type="NCBIfam" id="TIGR01593">
    <property type="entry name" value="holin_tox_secr"/>
    <property type="match status" value="1"/>
</dbReference>
<organism evidence="6 7">
    <name type="scientific">Eisenbergiella tayi</name>
    <dbReference type="NCBI Taxonomy" id="1432052"/>
    <lineage>
        <taxon>Bacteria</taxon>
        <taxon>Bacillati</taxon>
        <taxon>Bacillota</taxon>
        <taxon>Clostridia</taxon>
        <taxon>Lachnospirales</taxon>
        <taxon>Lachnospiraceae</taxon>
        <taxon>Eisenbergiella</taxon>
    </lineage>
</organism>